<dbReference type="EMBL" id="CP088295">
    <property type="protein sequence ID" value="UUY01783.1"/>
    <property type="molecule type" value="Genomic_DNA"/>
</dbReference>
<name>A0ABY5PAS5_9ACTN</name>
<sequence length="106" mass="11583">MRSTPHTEASITIRTASTADAAVLHRLAALDETATIFLPALIAEQDGRPVAALSLADGMVAADPFVRTRSIVELLELRAERLTRQSASRLRRARGRRRERPVAARA</sequence>
<evidence type="ECO:0008006" key="4">
    <source>
        <dbReference type="Google" id="ProtNLM"/>
    </source>
</evidence>
<organism evidence="2 3">
    <name type="scientific">Svornostia abyssi</name>
    <dbReference type="NCBI Taxonomy" id="2898438"/>
    <lineage>
        <taxon>Bacteria</taxon>
        <taxon>Bacillati</taxon>
        <taxon>Actinomycetota</taxon>
        <taxon>Thermoleophilia</taxon>
        <taxon>Solirubrobacterales</taxon>
        <taxon>Baekduiaceae</taxon>
        <taxon>Svornostia</taxon>
    </lineage>
</organism>
<evidence type="ECO:0000256" key="1">
    <source>
        <dbReference type="SAM" id="MobiDB-lite"/>
    </source>
</evidence>
<reference evidence="3" key="1">
    <citation type="submission" date="2021-11" db="EMBL/GenBank/DDBJ databases">
        <title>Cultivation dependent microbiological survey of springs from the worlds oldest radium mine currently devoted to the extraction of radon-saturated water.</title>
        <authorList>
            <person name="Kapinusova G."/>
            <person name="Smrhova T."/>
            <person name="Strejcek M."/>
            <person name="Suman J."/>
            <person name="Jani K."/>
            <person name="Pajer P."/>
            <person name="Uhlik O."/>
        </authorList>
    </citation>
    <scope>NUCLEOTIDE SEQUENCE [LARGE SCALE GENOMIC DNA]</scope>
    <source>
        <strain evidence="3">J379</strain>
    </source>
</reference>
<gene>
    <name evidence="2" type="ORF">LRS13_13725</name>
</gene>
<accession>A0ABY5PAS5</accession>
<evidence type="ECO:0000313" key="3">
    <source>
        <dbReference type="Proteomes" id="UP001058860"/>
    </source>
</evidence>
<protein>
    <recommendedName>
        <fullName evidence="4">N-acetyltransferase domain-containing protein</fullName>
    </recommendedName>
</protein>
<feature type="region of interest" description="Disordered" evidence="1">
    <location>
        <begin position="85"/>
        <end position="106"/>
    </location>
</feature>
<evidence type="ECO:0000313" key="2">
    <source>
        <dbReference type="EMBL" id="UUY01783.1"/>
    </source>
</evidence>
<dbReference type="RefSeq" id="WP_353862332.1">
    <property type="nucleotide sequence ID" value="NZ_CP088295.1"/>
</dbReference>
<proteinExistence type="predicted"/>
<keyword evidence="3" id="KW-1185">Reference proteome</keyword>
<dbReference type="Proteomes" id="UP001058860">
    <property type="component" value="Chromosome"/>
</dbReference>
<feature type="compositionally biased region" description="Basic residues" evidence="1">
    <location>
        <begin position="89"/>
        <end position="99"/>
    </location>
</feature>